<evidence type="ECO:0000313" key="1">
    <source>
        <dbReference type="EMBL" id="KIL62154.1"/>
    </source>
</evidence>
<organism evidence="1 2">
    <name type="scientific">Amanita muscaria (strain Koide BX008)</name>
    <dbReference type="NCBI Taxonomy" id="946122"/>
    <lineage>
        <taxon>Eukaryota</taxon>
        <taxon>Fungi</taxon>
        <taxon>Dikarya</taxon>
        <taxon>Basidiomycota</taxon>
        <taxon>Agaricomycotina</taxon>
        <taxon>Agaricomycetes</taxon>
        <taxon>Agaricomycetidae</taxon>
        <taxon>Agaricales</taxon>
        <taxon>Pluteineae</taxon>
        <taxon>Amanitaceae</taxon>
        <taxon>Amanita</taxon>
    </lineage>
</organism>
<reference evidence="1 2" key="1">
    <citation type="submission" date="2014-04" db="EMBL/GenBank/DDBJ databases">
        <title>Evolutionary Origins and Diversification of the Mycorrhizal Mutualists.</title>
        <authorList>
            <consortium name="DOE Joint Genome Institute"/>
            <consortium name="Mycorrhizal Genomics Consortium"/>
            <person name="Kohler A."/>
            <person name="Kuo A."/>
            <person name="Nagy L.G."/>
            <person name="Floudas D."/>
            <person name="Copeland A."/>
            <person name="Barry K.W."/>
            <person name="Cichocki N."/>
            <person name="Veneault-Fourrey C."/>
            <person name="LaButti K."/>
            <person name="Lindquist E.A."/>
            <person name="Lipzen A."/>
            <person name="Lundell T."/>
            <person name="Morin E."/>
            <person name="Murat C."/>
            <person name="Riley R."/>
            <person name="Ohm R."/>
            <person name="Sun H."/>
            <person name="Tunlid A."/>
            <person name="Henrissat B."/>
            <person name="Grigoriev I.V."/>
            <person name="Hibbett D.S."/>
            <person name="Martin F."/>
        </authorList>
    </citation>
    <scope>NUCLEOTIDE SEQUENCE [LARGE SCALE GENOMIC DNA]</scope>
    <source>
        <strain evidence="1 2">Koide BX008</strain>
    </source>
</reference>
<evidence type="ECO:0000313" key="2">
    <source>
        <dbReference type="Proteomes" id="UP000054549"/>
    </source>
</evidence>
<dbReference type="Proteomes" id="UP000054549">
    <property type="component" value="Unassembled WGS sequence"/>
</dbReference>
<gene>
    <name evidence="1" type="ORF">M378DRAFT_165993</name>
</gene>
<accession>A0A0C2T6E7</accession>
<dbReference type="AlphaFoldDB" id="A0A0C2T6E7"/>
<dbReference type="EMBL" id="KN818274">
    <property type="protein sequence ID" value="KIL62154.1"/>
    <property type="molecule type" value="Genomic_DNA"/>
</dbReference>
<sequence length="60" mass="6704">MIVSAQLKIRQLAWCKERQTNIPVGQDKGIIAQNPDSSIRTDYVNECWKSTASTCGQSCM</sequence>
<name>A0A0C2T6E7_AMAMK</name>
<dbReference type="InParanoid" id="A0A0C2T6E7"/>
<proteinExistence type="predicted"/>
<keyword evidence="2" id="KW-1185">Reference proteome</keyword>
<dbReference type="HOGENOM" id="CLU_2941266_0_0_1"/>
<protein>
    <submittedName>
        <fullName evidence="1">Uncharacterized protein</fullName>
    </submittedName>
</protein>